<dbReference type="GO" id="GO:0008115">
    <property type="term" value="F:sarcosine oxidase activity"/>
    <property type="evidence" value="ECO:0007669"/>
    <property type="project" value="TreeGrafter"/>
</dbReference>
<reference evidence="7" key="1">
    <citation type="submission" date="2015-05" db="EMBL/GenBank/DDBJ databases">
        <authorList>
            <person name="Wang D.B."/>
            <person name="Wang M."/>
        </authorList>
    </citation>
    <scope>NUCLEOTIDE SEQUENCE</scope>
    <source>
        <strain evidence="7">CCMP 3155</strain>
    </source>
</reference>
<dbReference type="GO" id="GO:0050660">
    <property type="term" value="F:flavin adenine dinucleotide binding"/>
    <property type="evidence" value="ECO:0007669"/>
    <property type="project" value="InterPro"/>
</dbReference>
<dbReference type="InterPro" id="IPR045170">
    <property type="entry name" value="MTOX"/>
</dbReference>
<dbReference type="Pfam" id="PF01266">
    <property type="entry name" value="DAO"/>
    <property type="match status" value="1"/>
</dbReference>
<dbReference type="PANTHER" id="PTHR10961">
    <property type="entry name" value="PEROXISOMAL SARCOSINE OXIDASE"/>
    <property type="match status" value="1"/>
</dbReference>
<accession>A0A2K8DNL4</accession>
<dbReference type="SUPFAM" id="SSF54373">
    <property type="entry name" value="FAD-linked reductases, C-terminal domain"/>
    <property type="match status" value="1"/>
</dbReference>
<gene>
    <name evidence="7" type="primary">PIPOX</name>
</gene>
<name>A0A2K8DNL4_9ALVE</name>
<evidence type="ECO:0000256" key="4">
    <source>
        <dbReference type="ARBA" id="ARBA00022827"/>
    </source>
</evidence>
<evidence type="ECO:0000313" key="7">
    <source>
        <dbReference type="EMBL" id="AND95671.1"/>
    </source>
</evidence>
<comment type="similarity">
    <text evidence="2">Belongs to the MSOX/MTOX family.</text>
</comment>
<keyword evidence="4" id="KW-0274">FAD</keyword>
<organism evidence="7">
    <name type="scientific">Vitrella brassicaformis</name>
    <dbReference type="NCBI Taxonomy" id="1169539"/>
    <lineage>
        <taxon>Eukaryota</taxon>
        <taxon>Sar</taxon>
        <taxon>Alveolata</taxon>
        <taxon>Colpodellida</taxon>
        <taxon>Vitrellaceae</taxon>
        <taxon>Vitrella</taxon>
    </lineage>
</organism>
<dbReference type="SUPFAM" id="SSF51905">
    <property type="entry name" value="FAD/NAD(P)-binding domain"/>
    <property type="match status" value="1"/>
</dbReference>
<evidence type="ECO:0000259" key="6">
    <source>
        <dbReference type="Pfam" id="PF01266"/>
    </source>
</evidence>
<dbReference type="Gene3D" id="3.30.9.10">
    <property type="entry name" value="D-Amino Acid Oxidase, subunit A, domain 2"/>
    <property type="match status" value="1"/>
</dbReference>
<dbReference type="InterPro" id="IPR006076">
    <property type="entry name" value="FAD-dep_OxRdtase"/>
</dbReference>
<sequence length="443" mass="48983">MSSESSEAYDAVVIGMSVRKADRSACAASLVCLLLPGGGIMGASATYALSKRGLKVAMLERFHPTHRNGSSWGDGRIFRFAYVEPSKVKMAQISGDLYQELERRTRMRVLNRIGQIDMAPIGHKELRGLVDTYDKGGIPYTRMTAAEVNKTFPQLHLTDREEAIYQPDGGVTYADSARTAFFEAARQNGATLLFSTVAKAIHRQPSGGFAVDLAAPDDPSPMRRRRIVCSKVVVTTGGWTNDVLKMVGLCTLPMRVTNEQPMYFMPRDGEDVAAFEEGAMPVFIFRGFEKEYYGIPTVKGGECGVKVAVHQGCHDMMDTPEGRTKQENAQFTADTQKWVRRFFPRLDECRYSAHRCLYQMTADREFIVGCHPECTDVIVATGFCGEGFKFAPWVGEACVQLGFPERMAEAVKVPSEFTLSRFVPSHRTGSEGGGGHVYAQSRL</sequence>
<reference evidence="7" key="2">
    <citation type="journal article" date="2018" name="Genome Biol. Evol.">
        <title>Distribution and Evolution of Peroxisomes in Alveolates (Apicomplexa, Dinoflagellates, Ciliates).</title>
        <authorList>
            <person name="Ludewig-Klingner A.-K."/>
            <person name="Michael V."/>
            <person name="Jarek M."/>
            <person name="Brinkmann H."/>
            <person name="Petersen J."/>
        </authorList>
    </citation>
    <scope>NUCLEOTIDE SEQUENCE</scope>
    <source>
        <strain evidence="7">CCMP 3155</strain>
    </source>
</reference>
<proteinExistence type="evidence at transcript level"/>
<keyword evidence="5 7" id="KW-0560">Oxidoreductase</keyword>
<dbReference type="PANTHER" id="PTHR10961:SF7">
    <property type="entry name" value="FAD DEPENDENT OXIDOREDUCTASE DOMAIN-CONTAINING PROTEIN"/>
    <property type="match status" value="1"/>
</dbReference>
<protein>
    <submittedName>
        <fullName evidence="7">Pipecolate oxidase-like protein</fullName>
        <ecNumber evidence="7">1.5.3.-</ecNumber>
    </submittedName>
</protein>
<dbReference type="EC" id="1.5.3.-" evidence="7"/>
<evidence type="ECO:0000256" key="2">
    <source>
        <dbReference type="ARBA" id="ARBA00010989"/>
    </source>
</evidence>
<dbReference type="VEuPathDB" id="CryptoDB:Vbra_19353"/>
<evidence type="ECO:0000256" key="5">
    <source>
        <dbReference type="ARBA" id="ARBA00023002"/>
    </source>
</evidence>
<keyword evidence="3" id="KW-0285">Flavoprotein</keyword>
<evidence type="ECO:0000256" key="1">
    <source>
        <dbReference type="ARBA" id="ARBA00001974"/>
    </source>
</evidence>
<dbReference type="EMBL" id="KR704761">
    <property type="protein sequence ID" value="AND95671.1"/>
    <property type="molecule type" value="mRNA"/>
</dbReference>
<dbReference type="InterPro" id="IPR036188">
    <property type="entry name" value="FAD/NAD-bd_sf"/>
</dbReference>
<dbReference type="Gene3D" id="3.50.50.60">
    <property type="entry name" value="FAD/NAD(P)-binding domain"/>
    <property type="match status" value="1"/>
</dbReference>
<feature type="domain" description="FAD dependent oxidoreductase" evidence="6">
    <location>
        <begin position="37"/>
        <end position="400"/>
    </location>
</feature>
<comment type="cofactor">
    <cofactor evidence="1">
        <name>FAD</name>
        <dbReference type="ChEBI" id="CHEBI:57692"/>
    </cofactor>
</comment>
<dbReference type="AlphaFoldDB" id="A0A2K8DNL4"/>
<evidence type="ECO:0000256" key="3">
    <source>
        <dbReference type="ARBA" id="ARBA00022630"/>
    </source>
</evidence>